<feature type="transmembrane region" description="Helical" evidence="1">
    <location>
        <begin position="27"/>
        <end position="49"/>
    </location>
</feature>
<evidence type="ECO:0000313" key="2">
    <source>
        <dbReference type="EMBL" id="OGG24147.1"/>
    </source>
</evidence>
<comment type="caution">
    <text evidence="2">The sequence shown here is derived from an EMBL/GenBank/DDBJ whole genome shotgun (WGS) entry which is preliminary data.</text>
</comment>
<accession>A0A1F6AIN8</accession>
<protein>
    <submittedName>
        <fullName evidence="2">Uncharacterized protein</fullName>
    </submittedName>
</protein>
<gene>
    <name evidence="2" type="ORF">A3A79_03070</name>
</gene>
<keyword evidence="1" id="KW-0472">Membrane</keyword>
<dbReference type="AlphaFoldDB" id="A0A1F6AIN8"/>
<keyword evidence="1" id="KW-0812">Transmembrane</keyword>
<name>A0A1F6AIN8_9BACT</name>
<evidence type="ECO:0000313" key="3">
    <source>
        <dbReference type="Proteomes" id="UP000178759"/>
    </source>
</evidence>
<reference evidence="2 3" key="1">
    <citation type="journal article" date="2016" name="Nat. Commun.">
        <title>Thousands of microbial genomes shed light on interconnected biogeochemical processes in an aquifer system.</title>
        <authorList>
            <person name="Anantharaman K."/>
            <person name="Brown C.T."/>
            <person name="Hug L.A."/>
            <person name="Sharon I."/>
            <person name="Castelle C.J."/>
            <person name="Probst A.J."/>
            <person name="Thomas B.C."/>
            <person name="Singh A."/>
            <person name="Wilkins M.J."/>
            <person name="Karaoz U."/>
            <person name="Brodie E.L."/>
            <person name="Williams K.H."/>
            <person name="Hubbard S.S."/>
            <person name="Banfield J.F."/>
        </authorList>
    </citation>
    <scope>NUCLEOTIDE SEQUENCE [LARGE SCALE GENOMIC DNA]</scope>
</reference>
<organism evidence="2 3">
    <name type="scientific">Candidatus Gottesmanbacteria bacterium RIFCSPLOWO2_01_FULL_43_11b</name>
    <dbReference type="NCBI Taxonomy" id="1798392"/>
    <lineage>
        <taxon>Bacteria</taxon>
        <taxon>Candidatus Gottesmaniibacteriota</taxon>
    </lineage>
</organism>
<dbReference type="EMBL" id="MFJV01000001">
    <property type="protein sequence ID" value="OGG24147.1"/>
    <property type="molecule type" value="Genomic_DNA"/>
</dbReference>
<evidence type="ECO:0000256" key="1">
    <source>
        <dbReference type="SAM" id="Phobius"/>
    </source>
</evidence>
<dbReference type="Proteomes" id="UP000178759">
    <property type="component" value="Unassembled WGS sequence"/>
</dbReference>
<sequence length="639" mass="72538">MQRLSVFAGAIISGALFFIAYKEQDILFALLGVIAAIIAVLLTSNLTHLNRRISFSFPRLRFRLKKPNVTRKDIRKLIQQLFMKKLGLVLGAFFLVQSVLTYSVTIPSLSTPPQSTLIKLPLFAFYISLFKAEVATWTIQFLPVILTILFAVFVLKLRRAMLAVLLIGTVLVSILSTSATIFFSVRRVQEEARAMSSDLKTSDGAQKHGIITEPQAIVDHLKETQALPTLVGEGQNLTSTILTSLLTQKKQYSSFITQIIFPKALQLPALAVSLPGRMALLPNNTLIIRELDKNAIESVSPTLGRLMVRSYFNPKYIKEEPTLSVMGRQEYLKYREDLINEQLEELDGHIATAQRIINQAYAAINEDRAGIANNQAAIESAISNRDSDYQYCMSAGYSSYYFGFYRYYSDAECQAEYNRWNSIIDGYYENIYDWEQALNVDQANLAEYQKAKDILVRYRDLVETQKDTTPYELGLFEEPSTIKVVLESTSDTALADYLAVLAHEYLHYTSYVSEERSLPQFFEEGLTELFAREIIAKELHTPVGLGYPSIYPIMSKFSEEFSREDLERIYFTKDEKLLISLLNERYGDSFWNDSKYYFQIIPYLGGEDALDIVNTILFKIGGNAIKAEDLVSESSSWSN</sequence>
<proteinExistence type="predicted"/>
<dbReference type="STRING" id="1798392.A3A79_03070"/>
<feature type="transmembrane region" description="Helical" evidence="1">
    <location>
        <begin position="134"/>
        <end position="155"/>
    </location>
</feature>
<feature type="transmembrane region" description="Helical" evidence="1">
    <location>
        <begin position="86"/>
        <end position="105"/>
    </location>
</feature>
<keyword evidence="1" id="KW-1133">Transmembrane helix</keyword>
<feature type="transmembrane region" description="Helical" evidence="1">
    <location>
        <begin position="162"/>
        <end position="185"/>
    </location>
</feature>